<dbReference type="InterPro" id="IPR017441">
    <property type="entry name" value="Protein_kinase_ATP_BS"/>
</dbReference>
<dbReference type="EC" id="2.7.11.1" evidence="1"/>
<comment type="catalytic activity">
    <reaction evidence="7">
        <text>L-threonyl-[protein] + ATP = O-phospho-L-threonyl-[protein] + ADP + H(+)</text>
        <dbReference type="Rhea" id="RHEA:46608"/>
        <dbReference type="Rhea" id="RHEA-COMP:11060"/>
        <dbReference type="Rhea" id="RHEA-COMP:11605"/>
        <dbReference type="ChEBI" id="CHEBI:15378"/>
        <dbReference type="ChEBI" id="CHEBI:30013"/>
        <dbReference type="ChEBI" id="CHEBI:30616"/>
        <dbReference type="ChEBI" id="CHEBI:61977"/>
        <dbReference type="ChEBI" id="CHEBI:456216"/>
        <dbReference type="EC" id="2.7.11.1"/>
    </reaction>
</comment>
<dbReference type="SMART" id="SM00220">
    <property type="entry name" value="S_TKc"/>
    <property type="match status" value="1"/>
</dbReference>
<dbReference type="Gene3D" id="3.30.200.20">
    <property type="entry name" value="Phosphorylase Kinase, domain 1"/>
    <property type="match status" value="1"/>
</dbReference>
<evidence type="ECO:0000256" key="2">
    <source>
        <dbReference type="ARBA" id="ARBA00022527"/>
    </source>
</evidence>
<evidence type="ECO:0000256" key="3">
    <source>
        <dbReference type="ARBA" id="ARBA00022679"/>
    </source>
</evidence>
<keyword evidence="6 9" id="KW-0067">ATP-binding</keyword>
<dbReference type="InterPro" id="IPR051334">
    <property type="entry name" value="SRPK"/>
</dbReference>
<evidence type="ECO:0000256" key="7">
    <source>
        <dbReference type="ARBA" id="ARBA00047899"/>
    </source>
</evidence>
<accession>A0A9P5YLD5</accession>
<dbReference type="Proteomes" id="UP000807469">
    <property type="component" value="Unassembled WGS sequence"/>
</dbReference>
<name>A0A9P5YLD5_9AGAR</name>
<gene>
    <name evidence="11" type="ORF">BDN70DRAFT_820228</name>
</gene>
<dbReference type="Pfam" id="PF00069">
    <property type="entry name" value="Pkinase"/>
    <property type="match status" value="1"/>
</dbReference>
<feature type="binding site" evidence="9">
    <location>
        <position position="137"/>
    </location>
    <ligand>
        <name>ATP</name>
        <dbReference type="ChEBI" id="CHEBI:30616"/>
    </ligand>
</feature>
<reference evidence="11" key="1">
    <citation type="submission" date="2020-11" db="EMBL/GenBank/DDBJ databases">
        <authorList>
            <consortium name="DOE Joint Genome Institute"/>
            <person name="Ahrendt S."/>
            <person name="Riley R."/>
            <person name="Andreopoulos W."/>
            <person name="Labutti K."/>
            <person name="Pangilinan J."/>
            <person name="Ruiz-Duenas F.J."/>
            <person name="Barrasa J.M."/>
            <person name="Sanchez-Garcia M."/>
            <person name="Camarero S."/>
            <person name="Miyauchi S."/>
            <person name="Serrano A."/>
            <person name="Linde D."/>
            <person name="Babiker R."/>
            <person name="Drula E."/>
            <person name="Ayuso-Fernandez I."/>
            <person name="Pacheco R."/>
            <person name="Padilla G."/>
            <person name="Ferreira P."/>
            <person name="Barriuso J."/>
            <person name="Kellner H."/>
            <person name="Castanera R."/>
            <person name="Alfaro M."/>
            <person name="Ramirez L."/>
            <person name="Pisabarro A.G."/>
            <person name="Kuo A."/>
            <person name="Tritt A."/>
            <person name="Lipzen A."/>
            <person name="He G."/>
            <person name="Yan M."/>
            <person name="Ng V."/>
            <person name="Cullen D."/>
            <person name="Martin F."/>
            <person name="Rosso M.-N."/>
            <person name="Henrissat B."/>
            <person name="Hibbett D."/>
            <person name="Martinez A.T."/>
            <person name="Grigoriev I.V."/>
        </authorList>
    </citation>
    <scope>NUCLEOTIDE SEQUENCE</scope>
    <source>
        <strain evidence="11">CIRM-BRFM 674</strain>
    </source>
</reference>
<keyword evidence="2" id="KW-0723">Serine/threonine-protein kinase</keyword>
<dbReference type="PROSITE" id="PS50011">
    <property type="entry name" value="PROTEIN_KINASE_DOM"/>
    <property type="match status" value="1"/>
</dbReference>
<dbReference type="InterPro" id="IPR011009">
    <property type="entry name" value="Kinase-like_dom_sf"/>
</dbReference>
<dbReference type="OrthoDB" id="5979581at2759"/>
<dbReference type="Gene3D" id="1.10.510.10">
    <property type="entry name" value="Transferase(Phosphotransferase) domain 1"/>
    <property type="match status" value="1"/>
</dbReference>
<comment type="catalytic activity">
    <reaction evidence="8">
        <text>L-seryl-[protein] + ATP = O-phospho-L-seryl-[protein] + ADP + H(+)</text>
        <dbReference type="Rhea" id="RHEA:17989"/>
        <dbReference type="Rhea" id="RHEA-COMP:9863"/>
        <dbReference type="Rhea" id="RHEA-COMP:11604"/>
        <dbReference type="ChEBI" id="CHEBI:15378"/>
        <dbReference type="ChEBI" id="CHEBI:29999"/>
        <dbReference type="ChEBI" id="CHEBI:30616"/>
        <dbReference type="ChEBI" id="CHEBI:83421"/>
        <dbReference type="ChEBI" id="CHEBI:456216"/>
        <dbReference type="EC" id="2.7.11.1"/>
    </reaction>
</comment>
<dbReference type="InterPro" id="IPR000719">
    <property type="entry name" value="Prot_kinase_dom"/>
</dbReference>
<keyword evidence="12" id="KW-1185">Reference proteome</keyword>
<dbReference type="PANTHER" id="PTHR47634">
    <property type="entry name" value="PROTEIN KINASE DOMAIN-CONTAINING PROTEIN-RELATED"/>
    <property type="match status" value="1"/>
</dbReference>
<keyword evidence="4 9" id="KW-0547">Nucleotide-binding</keyword>
<keyword evidence="3" id="KW-0808">Transferase</keyword>
<keyword evidence="5 11" id="KW-0418">Kinase</keyword>
<evidence type="ECO:0000313" key="11">
    <source>
        <dbReference type="EMBL" id="KAF9471267.1"/>
    </source>
</evidence>
<comment type="caution">
    <text evidence="11">The sequence shown here is derived from an EMBL/GenBank/DDBJ whole genome shotgun (WGS) entry which is preliminary data.</text>
</comment>
<evidence type="ECO:0000256" key="4">
    <source>
        <dbReference type="ARBA" id="ARBA00022741"/>
    </source>
</evidence>
<dbReference type="GO" id="GO:0000245">
    <property type="term" value="P:spliceosomal complex assembly"/>
    <property type="evidence" value="ECO:0007669"/>
    <property type="project" value="TreeGrafter"/>
</dbReference>
<proteinExistence type="predicted"/>
<organism evidence="11 12">
    <name type="scientific">Pholiota conissans</name>
    <dbReference type="NCBI Taxonomy" id="109636"/>
    <lineage>
        <taxon>Eukaryota</taxon>
        <taxon>Fungi</taxon>
        <taxon>Dikarya</taxon>
        <taxon>Basidiomycota</taxon>
        <taxon>Agaricomycotina</taxon>
        <taxon>Agaricomycetes</taxon>
        <taxon>Agaricomycetidae</taxon>
        <taxon>Agaricales</taxon>
        <taxon>Agaricineae</taxon>
        <taxon>Strophariaceae</taxon>
        <taxon>Pholiota</taxon>
    </lineage>
</organism>
<dbReference type="SUPFAM" id="SSF56112">
    <property type="entry name" value="Protein kinase-like (PK-like)"/>
    <property type="match status" value="1"/>
</dbReference>
<evidence type="ECO:0000256" key="9">
    <source>
        <dbReference type="PROSITE-ProRule" id="PRU10141"/>
    </source>
</evidence>
<dbReference type="PANTHER" id="PTHR47634:SF9">
    <property type="entry name" value="PROTEIN KINASE DOMAIN-CONTAINING PROTEIN-RELATED"/>
    <property type="match status" value="1"/>
</dbReference>
<dbReference type="GO" id="GO:0050684">
    <property type="term" value="P:regulation of mRNA processing"/>
    <property type="evidence" value="ECO:0007669"/>
    <property type="project" value="TreeGrafter"/>
</dbReference>
<evidence type="ECO:0000256" key="1">
    <source>
        <dbReference type="ARBA" id="ARBA00012513"/>
    </source>
</evidence>
<evidence type="ECO:0000313" key="12">
    <source>
        <dbReference type="Proteomes" id="UP000807469"/>
    </source>
</evidence>
<protein>
    <recommendedName>
        <fullName evidence="1">non-specific serine/threonine protein kinase</fullName>
        <ecNumber evidence="1">2.7.11.1</ecNumber>
    </recommendedName>
</protein>
<dbReference type="EMBL" id="MU155721">
    <property type="protein sequence ID" value="KAF9471267.1"/>
    <property type="molecule type" value="Genomic_DNA"/>
</dbReference>
<dbReference type="GO" id="GO:0005524">
    <property type="term" value="F:ATP binding"/>
    <property type="evidence" value="ECO:0007669"/>
    <property type="project" value="UniProtKB-UniRule"/>
</dbReference>
<sequence>MFCFRLLSRTCPPSFRSLPPLAIRHFSSSNPSRGVKCYNTDGPINFEVTFYKTQTPTEGEELRVDEEPHFLPASKTYGYNPLKIRDRLVQADGKKLIYEVVRKLGYGSSSSVWLVRSDEYVYVHYFAEAKTRYLAAKVLTVKSSIVPEPWDPDAPCELMSAIRICMENPKNPGYAHCIRFHDSFVCQSRHGYHSTFLFDAMGSDMATLQAKQPNRAFSSLVTKRIVKQVLLALDYIHRECDRVHTDVSLRNIMVALNTSDETIAEYLEKRPFETYEPLIFPSISPDPIITIKSQPLPDFGLVPSLDNLHVKLCDYGESEFSALFHRTRQTPCKAIVDVCTDSVSECQYIHRRAPEIILGHPWSTPVDIWSVGCITFELLVGAEYHLFGLIDDINPFDFLLEQLISHKDRFPSDFLEGCSKRDEYFDDNGALRRPLGIDVPSIEERLAELNVSFKDILPAATFIRRCLTLDPSVRPSASQLLQDDWLKDV</sequence>
<evidence type="ECO:0000259" key="10">
    <source>
        <dbReference type="PROSITE" id="PS50011"/>
    </source>
</evidence>
<evidence type="ECO:0000256" key="8">
    <source>
        <dbReference type="ARBA" id="ARBA00048679"/>
    </source>
</evidence>
<evidence type="ECO:0000256" key="5">
    <source>
        <dbReference type="ARBA" id="ARBA00022777"/>
    </source>
</evidence>
<dbReference type="AlphaFoldDB" id="A0A9P5YLD5"/>
<feature type="domain" description="Protein kinase" evidence="10">
    <location>
        <begin position="98"/>
        <end position="486"/>
    </location>
</feature>
<dbReference type="PROSITE" id="PS00107">
    <property type="entry name" value="PROTEIN_KINASE_ATP"/>
    <property type="match status" value="1"/>
</dbReference>
<dbReference type="GO" id="GO:0004674">
    <property type="term" value="F:protein serine/threonine kinase activity"/>
    <property type="evidence" value="ECO:0007669"/>
    <property type="project" value="UniProtKB-KW"/>
</dbReference>
<evidence type="ECO:0000256" key="6">
    <source>
        <dbReference type="ARBA" id="ARBA00022840"/>
    </source>
</evidence>